<dbReference type="PANTHER" id="PTHR12835:SF5">
    <property type="entry name" value="BIOTIN--PROTEIN LIGASE"/>
    <property type="match status" value="1"/>
</dbReference>
<evidence type="ECO:0000259" key="6">
    <source>
        <dbReference type="PROSITE" id="PS51733"/>
    </source>
</evidence>
<dbReference type="Gene3D" id="3.30.930.10">
    <property type="entry name" value="Bira Bifunctional Protein, Domain 2"/>
    <property type="match status" value="1"/>
</dbReference>
<dbReference type="CDD" id="cd16442">
    <property type="entry name" value="BPL"/>
    <property type="match status" value="1"/>
</dbReference>
<dbReference type="GO" id="GO:0005524">
    <property type="term" value="F:ATP binding"/>
    <property type="evidence" value="ECO:0007669"/>
    <property type="project" value="UniProtKB-KW"/>
</dbReference>
<reference evidence="9 10" key="1">
    <citation type="submission" date="2017-04" db="EMBL/GenBank/DDBJ databases">
        <title>Function of individual gut microbiota members based on whole genome sequencing of pure cultures obtained from chicken caecum.</title>
        <authorList>
            <person name="Medvecky M."/>
            <person name="Cejkova D."/>
            <person name="Polansky O."/>
            <person name="Karasova D."/>
            <person name="Kubasova T."/>
            <person name="Cizek A."/>
            <person name="Rychlik I."/>
        </authorList>
    </citation>
    <scope>NUCLEOTIDE SEQUENCE [LARGE SCALE GENOMIC DNA]</scope>
    <source>
        <strain evidence="9">An101</strain>
        <strain evidence="10">An115</strain>
    </source>
</reference>
<dbReference type="InterPro" id="IPR008988">
    <property type="entry name" value="Transcriptional_repressor_C"/>
</dbReference>
<dbReference type="InterPro" id="IPR003142">
    <property type="entry name" value="BPL_C"/>
</dbReference>
<organism evidence="8 9">
    <name type="scientific">Lactobacillus gallinarum</name>
    <dbReference type="NCBI Taxonomy" id="52242"/>
    <lineage>
        <taxon>Bacteria</taxon>
        <taxon>Bacillati</taxon>
        <taxon>Bacillota</taxon>
        <taxon>Bacilli</taxon>
        <taxon>Lactobacillales</taxon>
        <taxon>Lactobacillaceae</taxon>
        <taxon>Lactobacillus</taxon>
    </lineage>
</organism>
<keyword evidence="4" id="KW-0092">Biotin</keyword>
<dbReference type="Proteomes" id="UP000195859">
    <property type="component" value="Unassembled WGS sequence"/>
</dbReference>
<dbReference type="SUPFAM" id="SSF55681">
    <property type="entry name" value="Class II aaRS and biotin synthetases"/>
    <property type="match status" value="1"/>
</dbReference>
<reference evidence="8" key="2">
    <citation type="journal article" date="2018" name="BMC Genomics">
        <title>Whole genome sequencing and function prediction of 133 gut anaerobes isolated from chicken caecum in pure cultures.</title>
        <authorList>
            <person name="Medvecky M."/>
            <person name="Cejkova D."/>
            <person name="Polansky O."/>
            <person name="Karasova D."/>
            <person name="Kubasova T."/>
            <person name="Cizek A."/>
            <person name="Rychlik I."/>
        </authorList>
    </citation>
    <scope>NUCLEOTIDE SEQUENCE</scope>
    <source>
        <strain evidence="8">An101</strain>
        <strain evidence="7">An115</strain>
    </source>
</reference>
<keyword evidence="2" id="KW-0547">Nucleotide-binding</keyword>
<dbReference type="GO" id="GO:0009249">
    <property type="term" value="P:protein lipoylation"/>
    <property type="evidence" value="ECO:0007669"/>
    <property type="project" value="UniProtKB-ARBA"/>
</dbReference>
<keyword evidence="10" id="KW-1185">Reference proteome</keyword>
<comment type="caution">
    <text evidence="8">The sequence shown here is derived from an EMBL/GenBank/DDBJ whole genome shotgun (WGS) entry which is preliminary data.</text>
</comment>
<evidence type="ECO:0000313" key="7">
    <source>
        <dbReference type="EMBL" id="OUQ56713.1"/>
    </source>
</evidence>
<dbReference type="EMBL" id="NFLZ01000007">
    <property type="protein sequence ID" value="OUQ76810.1"/>
    <property type="molecule type" value="Genomic_DNA"/>
</dbReference>
<dbReference type="Gene3D" id="2.30.30.100">
    <property type="match status" value="1"/>
</dbReference>
<protein>
    <recommendedName>
        <fullName evidence="5">biotin--[biotin carboxyl-carrier protein] ligase</fullName>
        <ecNumber evidence="5">6.3.4.15</ecNumber>
    </recommendedName>
</protein>
<dbReference type="PROSITE" id="PS51733">
    <property type="entry name" value="BPL_LPL_CATALYTIC"/>
    <property type="match status" value="1"/>
</dbReference>
<dbReference type="SUPFAM" id="SSF50037">
    <property type="entry name" value="C-terminal domain of transcriptional repressors"/>
    <property type="match status" value="1"/>
</dbReference>
<proteinExistence type="predicted"/>
<keyword evidence="3" id="KW-0067">ATP-binding</keyword>
<dbReference type="InterPro" id="IPR045864">
    <property type="entry name" value="aa-tRNA-synth_II/BPL/LPL"/>
</dbReference>
<evidence type="ECO:0000256" key="1">
    <source>
        <dbReference type="ARBA" id="ARBA00022598"/>
    </source>
</evidence>
<accession>A0A1Y4W354</accession>
<dbReference type="EC" id="6.3.4.15" evidence="5"/>
<evidence type="ECO:0000256" key="3">
    <source>
        <dbReference type="ARBA" id="ARBA00022840"/>
    </source>
</evidence>
<dbReference type="GO" id="GO:0004077">
    <property type="term" value="F:biotin--[biotin carboxyl-carrier protein] ligase activity"/>
    <property type="evidence" value="ECO:0007669"/>
    <property type="project" value="UniProtKB-EC"/>
</dbReference>
<dbReference type="Pfam" id="PF02237">
    <property type="entry name" value="BPL_C"/>
    <property type="match status" value="1"/>
</dbReference>
<evidence type="ECO:0000313" key="10">
    <source>
        <dbReference type="Proteomes" id="UP000196293"/>
    </source>
</evidence>
<feature type="domain" description="BPL/LPL catalytic" evidence="6">
    <location>
        <begin position="1"/>
        <end position="176"/>
    </location>
</feature>
<dbReference type="PANTHER" id="PTHR12835">
    <property type="entry name" value="BIOTIN PROTEIN LIGASE"/>
    <property type="match status" value="1"/>
</dbReference>
<dbReference type="RefSeq" id="WP_087176160.1">
    <property type="nucleotide sequence ID" value="NZ_CAMMNB010000003.1"/>
</dbReference>
<name>A0A1Y4W354_9LACO</name>
<evidence type="ECO:0000256" key="5">
    <source>
        <dbReference type="ARBA" id="ARBA00024227"/>
    </source>
</evidence>
<sequence length="234" mass="26754">MQVYQYDQVESTQDLAKDYLKNKNKKKAAFVAQSQTNGYGKRGRFFYSPAQTGIYFSMAFPNFEIVREKINLLTPCIATNVVDVLRKFYPQKDLRLKWVNDIYLKNKKVAGILTEYENSGLIIGVGINIATHDFPEQIRFKAGYISDTLFEHKKMTNELLQAVDLASKNYGQNQFMEQYRKLSWLIGKRVNLKLGKKEVTGLVKTIDDAGKLVILTNNEAHSFSSGEVTKVELT</sequence>
<dbReference type="InterPro" id="IPR004408">
    <property type="entry name" value="Biotin_CoA_COase_ligase"/>
</dbReference>
<dbReference type="Proteomes" id="UP000196293">
    <property type="component" value="Unassembled WGS sequence"/>
</dbReference>
<dbReference type="Pfam" id="PF03099">
    <property type="entry name" value="BPL_LplA_LipB"/>
    <property type="match status" value="1"/>
</dbReference>
<evidence type="ECO:0000256" key="2">
    <source>
        <dbReference type="ARBA" id="ARBA00022741"/>
    </source>
</evidence>
<gene>
    <name evidence="8" type="ORF">B5E44_04445</name>
    <name evidence="7" type="ORF">B5E59_04235</name>
</gene>
<evidence type="ECO:0000256" key="4">
    <source>
        <dbReference type="ARBA" id="ARBA00023267"/>
    </source>
</evidence>
<evidence type="ECO:0000313" key="8">
    <source>
        <dbReference type="EMBL" id="OUQ76810.1"/>
    </source>
</evidence>
<dbReference type="GO" id="GO:0005737">
    <property type="term" value="C:cytoplasm"/>
    <property type="evidence" value="ECO:0007669"/>
    <property type="project" value="TreeGrafter"/>
</dbReference>
<keyword evidence="1 8" id="KW-0436">Ligase</keyword>
<evidence type="ECO:0000313" key="9">
    <source>
        <dbReference type="Proteomes" id="UP000195859"/>
    </source>
</evidence>
<dbReference type="EMBL" id="NFLS01000007">
    <property type="protein sequence ID" value="OUQ56713.1"/>
    <property type="molecule type" value="Genomic_DNA"/>
</dbReference>
<dbReference type="AlphaFoldDB" id="A0A1Y4W354"/>
<dbReference type="NCBIfam" id="TIGR00121">
    <property type="entry name" value="birA_ligase"/>
    <property type="match status" value="1"/>
</dbReference>
<dbReference type="GO" id="GO:0016740">
    <property type="term" value="F:transferase activity"/>
    <property type="evidence" value="ECO:0007669"/>
    <property type="project" value="UniProtKB-ARBA"/>
</dbReference>
<dbReference type="InterPro" id="IPR004143">
    <property type="entry name" value="BPL_LPL_catalytic"/>
</dbReference>